<reference evidence="2" key="1">
    <citation type="journal article" date="2005" name="Nature">
        <title>The map-based sequence of the rice genome.</title>
        <authorList>
            <consortium name="International rice genome sequencing project (IRGSP)"/>
            <person name="Matsumoto T."/>
            <person name="Wu J."/>
            <person name="Kanamori H."/>
            <person name="Katayose Y."/>
            <person name="Fujisawa M."/>
            <person name="Namiki N."/>
            <person name="Mizuno H."/>
            <person name="Yamamoto K."/>
            <person name="Antonio B.A."/>
            <person name="Baba T."/>
            <person name="Sakata K."/>
            <person name="Nagamura Y."/>
            <person name="Aoki H."/>
            <person name="Arikawa K."/>
            <person name="Arita K."/>
            <person name="Bito T."/>
            <person name="Chiden Y."/>
            <person name="Fujitsuka N."/>
            <person name="Fukunaka R."/>
            <person name="Hamada M."/>
            <person name="Harada C."/>
            <person name="Hayashi A."/>
            <person name="Hijishita S."/>
            <person name="Honda M."/>
            <person name="Hosokawa S."/>
            <person name="Ichikawa Y."/>
            <person name="Idonuma A."/>
            <person name="Iijima M."/>
            <person name="Ikeda M."/>
            <person name="Ikeno M."/>
            <person name="Ito K."/>
            <person name="Ito S."/>
            <person name="Ito T."/>
            <person name="Ito Y."/>
            <person name="Ito Y."/>
            <person name="Iwabuchi A."/>
            <person name="Kamiya K."/>
            <person name="Karasawa W."/>
            <person name="Kurita K."/>
            <person name="Katagiri S."/>
            <person name="Kikuta A."/>
            <person name="Kobayashi H."/>
            <person name="Kobayashi N."/>
            <person name="Machita K."/>
            <person name="Maehara T."/>
            <person name="Masukawa M."/>
            <person name="Mizubayashi T."/>
            <person name="Mukai Y."/>
            <person name="Nagasaki H."/>
            <person name="Nagata Y."/>
            <person name="Naito S."/>
            <person name="Nakashima M."/>
            <person name="Nakama Y."/>
            <person name="Nakamichi Y."/>
            <person name="Nakamura M."/>
            <person name="Meguro A."/>
            <person name="Negishi M."/>
            <person name="Ohta I."/>
            <person name="Ohta T."/>
            <person name="Okamoto M."/>
            <person name="Ono N."/>
            <person name="Saji S."/>
            <person name="Sakaguchi M."/>
            <person name="Sakai K."/>
            <person name="Shibata M."/>
            <person name="Shimokawa T."/>
            <person name="Song J."/>
            <person name="Takazaki Y."/>
            <person name="Terasawa K."/>
            <person name="Tsugane M."/>
            <person name="Tsuji K."/>
            <person name="Ueda S."/>
            <person name="Waki K."/>
            <person name="Yamagata H."/>
            <person name="Yamamoto M."/>
            <person name="Yamamoto S."/>
            <person name="Yamane H."/>
            <person name="Yoshiki S."/>
            <person name="Yoshihara R."/>
            <person name="Yukawa K."/>
            <person name="Zhong H."/>
            <person name="Yano M."/>
            <person name="Yuan Q."/>
            <person name="Ouyang S."/>
            <person name="Liu J."/>
            <person name="Jones K.M."/>
            <person name="Gansberger K."/>
            <person name="Moffat K."/>
            <person name="Hill J."/>
            <person name="Bera J."/>
            <person name="Fadrosh D."/>
            <person name="Jin S."/>
            <person name="Johri S."/>
            <person name="Kim M."/>
            <person name="Overton L."/>
            <person name="Reardon M."/>
            <person name="Tsitrin T."/>
            <person name="Vuong H."/>
            <person name="Weaver B."/>
            <person name="Ciecko A."/>
            <person name="Tallon L."/>
            <person name="Jackson J."/>
            <person name="Pai G."/>
            <person name="Aken S.V."/>
            <person name="Utterback T."/>
            <person name="Reidmuller S."/>
            <person name="Feldblyum T."/>
            <person name="Hsiao J."/>
            <person name="Zismann V."/>
            <person name="Iobst S."/>
            <person name="de Vazeille A.R."/>
            <person name="Buell C.R."/>
            <person name="Ying K."/>
            <person name="Li Y."/>
            <person name="Lu T."/>
            <person name="Huang Y."/>
            <person name="Zhao Q."/>
            <person name="Feng Q."/>
            <person name="Zhang L."/>
            <person name="Zhu J."/>
            <person name="Weng Q."/>
            <person name="Mu J."/>
            <person name="Lu Y."/>
            <person name="Fan D."/>
            <person name="Liu Y."/>
            <person name="Guan J."/>
            <person name="Zhang Y."/>
            <person name="Yu S."/>
            <person name="Liu X."/>
            <person name="Zhang Y."/>
            <person name="Hong G."/>
            <person name="Han B."/>
            <person name="Choisne N."/>
            <person name="Demange N."/>
            <person name="Orjeda G."/>
            <person name="Samain S."/>
            <person name="Cattolico L."/>
            <person name="Pelletier E."/>
            <person name="Couloux A."/>
            <person name="Segurens B."/>
            <person name="Wincker P."/>
            <person name="D'Hont A."/>
            <person name="Scarpelli C."/>
            <person name="Weissenbach J."/>
            <person name="Salanoubat M."/>
            <person name="Quetier F."/>
            <person name="Yu Y."/>
            <person name="Kim H.R."/>
            <person name="Rambo T."/>
            <person name="Currie J."/>
            <person name="Collura K."/>
            <person name="Luo M."/>
            <person name="Yang T."/>
            <person name="Ammiraju J.S.S."/>
            <person name="Engler F."/>
            <person name="Soderlund C."/>
            <person name="Wing R.A."/>
            <person name="Palmer L.E."/>
            <person name="de la Bastide M."/>
            <person name="Spiegel L."/>
            <person name="Nascimento L."/>
            <person name="Zutavern T."/>
            <person name="O'Shaughnessy A."/>
            <person name="Dike S."/>
            <person name="Dedhia N."/>
            <person name="Preston R."/>
            <person name="Balija V."/>
            <person name="McCombie W.R."/>
            <person name="Chow T."/>
            <person name="Chen H."/>
            <person name="Chung M."/>
            <person name="Chen C."/>
            <person name="Shaw J."/>
            <person name="Wu H."/>
            <person name="Hsiao K."/>
            <person name="Chao Y."/>
            <person name="Chu M."/>
            <person name="Cheng C."/>
            <person name="Hour A."/>
            <person name="Lee P."/>
            <person name="Lin S."/>
            <person name="Lin Y."/>
            <person name="Liou J."/>
            <person name="Liu S."/>
            <person name="Hsing Y."/>
            <person name="Raghuvanshi S."/>
            <person name="Mohanty A."/>
            <person name="Bharti A.K."/>
            <person name="Gaur A."/>
            <person name="Gupta V."/>
            <person name="Kumar D."/>
            <person name="Ravi V."/>
            <person name="Vij S."/>
            <person name="Kapur A."/>
            <person name="Khurana P."/>
            <person name="Khurana P."/>
            <person name="Khurana J.P."/>
            <person name="Tyagi A.K."/>
            <person name="Gaikwad K."/>
            <person name="Singh A."/>
            <person name="Dalal V."/>
            <person name="Srivastava S."/>
            <person name="Dixit A."/>
            <person name="Pal A.K."/>
            <person name="Ghazi I.A."/>
            <person name="Yadav M."/>
            <person name="Pandit A."/>
            <person name="Bhargava A."/>
            <person name="Sureshbabu K."/>
            <person name="Batra K."/>
            <person name="Sharma T.R."/>
            <person name="Mohapatra T."/>
            <person name="Singh N.K."/>
            <person name="Messing J."/>
            <person name="Nelson A.B."/>
            <person name="Fuks G."/>
            <person name="Kavchok S."/>
            <person name="Keizer G."/>
            <person name="Linton E."/>
            <person name="Llaca V."/>
            <person name="Song R."/>
            <person name="Tanyolac B."/>
            <person name="Young S."/>
            <person name="Ho-Il K."/>
            <person name="Hahn J.H."/>
            <person name="Sangsakoo G."/>
            <person name="Vanavichit A."/>
            <person name="de Mattos Luiz.A.T."/>
            <person name="Zimmer P.D."/>
            <person name="Malone G."/>
            <person name="Dellagostin O."/>
            <person name="de Oliveira A.C."/>
            <person name="Bevan M."/>
            <person name="Bancroft I."/>
            <person name="Minx P."/>
            <person name="Cordum H."/>
            <person name="Wilson R."/>
            <person name="Cheng Z."/>
            <person name="Jin W."/>
            <person name="Jiang J."/>
            <person name="Leong S.A."/>
            <person name="Iwama H."/>
            <person name="Gojobori T."/>
            <person name="Itoh T."/>
            <person name="Niimura Y."/>
            <person name="Fujii Y."/>
            <person name="Habara T."/>
            <person name="Sakai H."/>
            <person name="Sato Y."/>
            <person name="Wilson G."/>
            <person name="Kumar K."/>
            <person name="McCouch S."/>
            <person name="Juretic N."/>
            <person name="Hoen D."/>
            <person name="Wright S."/>
            <person name="Bruskiewich R."/>
            <person name="Bureau T."/>
            <person name="Miyao A."/>
            <person name="Hirochika H."/>
            <person name="Nishikawa T."/>
            <person name="Kadowaki K."/>
            <person name="Sugiura M."/>
            <person name="Burr B."/>
            <person name="Sasaki T."/>
        </authorList>
    </citation>
    <scope>NUCLEOTIDE SEQUENCE [LARGE SCALE GENOMIC DNA]</scope>
    <source>
        <strain evidence="2">cv. Nipponbare</strain>
    </source>
</reference>
<organism evidence="1 2">
    <name type="scientific">Oryza sativa subsp. japonica</name>
    <name type="common">Rice</name>
    <dbReference type="NCBI Taxonomy" id="39947"/>
    <lineage>
        <taxon>Eukaryota</taxon>
        <taxon>Viridiplantae</taxon>
        <taxon>Streptophyta</taxon>
        <taxon>Embryophyta</taxon>
        <taxon>Tracheophyta</taxon>
        <taxon>Spermatophyta</taxon>
        <taxon>Magnoliopsida</taxon>
        <taxon>Liliopsida</taxon>
        <taxon>Poales</taxon>
        <taxon>Poaceae</taxon>
        <taxon>BOP clade</taxon>
        <taxon>Oryzoideae</taxon>
        <taxon>Oryzeae</taxon>
        <taxon>Oryzinae</taxon>
        <taxon>Oryza</taxon>
        <taxon>Oryza sativa</taxon>
    </lineage>
</organism>
<dbReference type="AlphaFoldDB" id="Q6YYP1"/>
<protein>
    <submittedName>
        <fullName evidence="1">Uncharacterized protein</fullName>
    </submittedName>
</protein>
<evidence type="ECO:0000313" key="2">
    <source>
        <dbReference type="Proteomes" id="UP000000763"/>
    </source>
</evidence>
<dbReference type="EMBL" id="AP005605">
    <property type="protein sequence ID" value="BAC99827.1"/>
    <property type="molecule type" value="Genomic_DNA"/>
</dbReference>
<gene>
    <name evidence="1" type="primary">OJ1449_C01.18</name>
</gene>
<dbReference type="Proteomes" id="UP000000763">
    <property type="component" value="Chromosome 8"/>
</dbReference>
<sequence length="61" mass="6461">MDVEISTEARWLELTARITVHQGFCVMIRRQGCGGAGVGQRCVKKIPGNSGLVEACRGGSA</sequence>
<evidence type="ECO:0000313" key="1">
    <source>
        <dbReference type="EMBL" id="BAC99827.1"/>
    </source>
</evidence>
<proteinExistence type="predicted"/>
<reference evidence="2" key="2">
    <citation type="journal article" date="2008" name="Nucleic Acids Res.">
        <title>The rice annotation project database (RAP-DB): 2008 update.</title>
        <authorList>
            <consortium name="The rice annotation project (RAP)"/>
        </authorList>
    </citation>
    <scope>GENOME REANNOTATION</scope>
    <source>
        <strain evidence="2">cv. Nipponbare</strain>
    </source>
</reference>
<name>Q6YYP1_ORYSJ</name>
<accession>Q6YYP1</accession>